<proteinExistence type="predicted"/>
<protein>
    <submittedName>
        <fullName evidence="1">Uncharacterized protein</fullName>
    </submittedName>
</protein>
<dbReference type="EMBL" id="UGHD01000002">
    <property type="protein sequence ID" value="STO57446.1"/>
    <property type="molecule type" value="Genomic_DNA"/>
</dbReference>
<gene>
    <name evidence="1" type="ORF">NCTC11645_01838</name>
</gene>
<evidence type="ECO:0000313" key="1">
    <source>
        <dbReference type="EMBL" id="STO57446.1"/>
    </source>
</evidence>
<accession>A0A377HMU2</accession>
<reference evidence="1 2" key="1">
    <citation type="submission" date="2018-06" db="EMBL/GenBank/DDBJ databases">
        <authorList>
            <consortium name="Pathogen Informatics"/>
            <person name="Doyle S."/>
        </authorList>
    </citation>
    <scope>NUCLEOTIDE SEQUENCE [LARGE SCALE GENOMIC DNA]</scope>
    <source>
        <strain evidence="1 2">NCTC11645</strain>
    </source>
</reference>
<sequence length="93" mass="10295">MIALTLTSSPSVKVKGAQAPESPWLGWKNVSRVRADIRRAAMIYFAHQAKTRKADAVGLSVVAVLLMKKRLLRPEQAVINYKYVVAMGEAKSR</sequence>
<evidence type="ECO:0000313" key="2">
    <source>
        <dbReference type="Proteomes" id="UP000254512"/>
    </source>
</evidence>
<dbReference type="AlphaFoldDB" id="A0A377HMU2"/>
<dbReference type="RefSeq" id="WP_115659741.1">
    <property type="nucleotide sequence ID" value="NZ_UGHD01000002.1"/>
</dbReference>
<name>A0A377HMU2_GRIHO</name>
<dbReference type="Proteomes" id="UP000254512">
    <property type="component" value="Unassembled WGS sequence"/>
</dbReference>
<organism evidence="1 2">
    <name type="scientific">Grimontia hollisae</name>
    <name type="common">Vibrio hollisae</name>
    <dbReference type="NCBI Taxonomy" id="673"/>
    <lineage>
        <taxon>Bacteria</taxon>
        <taxon>Pseudomonadati</taxon>
        <taxon>Pseudomonadota</taxon>
        <taxon>Gammaproteobacteria</taxon>
        <taxon>Vibrionales</taxon>
        <taxon>Vibrionaceae</taxon>
        <taxon>Grimontia</taxon>
    </lineage>
</organism>